<accession>A0A1V9FLD2</accession>
<dbReference type="RefSeq" id="WP_081154964.1">
    <property type="nucleotide sequence ID" value="NZ_LVYD01000087.1"/>
</dbReference>
<dbReference type="SUPFAM" id="SSF52833">
    <property type="entry name" value="Thioredoxin-like"/>
    <property type="match status" value="1"/>
</dbReference>
<evidence type="ECO:0000259" key="1">
    <source>
        <dbReference type="PROSITE" id="PS51352"/>
    </source>
</evidence>
<dbReference type="Gene3D" id="3.40.30.10">
    <property type="entry name" value="Glutaredoxin"/>
    <property type="match status" value="1"/>
</dbReference>
<feature type="domain" description="Thioredoxin" evidence="1">
    <location>
        <begin position="20"/>
        <end position="172"/>
    </location>
</feature>
<dbReference type="OrthoDB" id="120730at2"/>
<dbReference type="GO" id="GO:0015035">
    <property type="term" value="F:protein-disulfide reductase activity"/>
    <property type="evidence" value="ECO:0007669"/>
    <property type="project" value="TreeGrafter"/>
</dbReference>
<reference evidence="2 3" key="1">
    <citation type="submission" date="2016-03" db="EMBL/GenBank/DDBJ databases">
        <title>Niastella vici sp. nov., isolated from farmland soil.</title>
        <authorList>
            <person name="Chen L."/>
            <person name="Wang D."/>
            <person name="Yang S."/>
            <person name="Wang G."/>
        </authorList>
    </citation>
    <scope>NUCLEOTIDE SEQUENCE [LARGE SCALE GENOMIC DNA]</scope>
    <source>
        <strain evidence="2 3">DJ57</strain>
    </source>
</reference>
<dbReference type="PANTHER" id="PTHR32234:SF0">
    <property type="entry name" value="THIOL:DISULFIDE INTERCHANGE PROTEIN DSBD"/>
    <property type="match status" value="1"/>
</dbReference>
<dbReference type="PANTHER" id="PTHR32234">
    <property type="entry name" value="THIOL:DISULFIDE INTERCHANGE PROTEIN DSBD"/>
    <property type="match status" value="1"/>
</dbReference>
<dbReference type="InterPro" id="IPR036249">
    <property type="entry name" value="Thioredoxin-like_sf"/>
</dbReference>
<dbReference type="Proteomes" id="UP000192796">
    <property type="component" value="Unassembled WGS sequence"/>
</dbReference>
<evidence type="ECO:0000313" key="2">
    <source>
        <dbReference type="EMBL" id="OQP59111.1"/>
    </source>
</evidence>
<organism evidence="2 3">
    <name type="scientific">Niastella vici</name>
    <dbReference type="NCBI Taxonomy" id="1703345"/>
    <lineage>
        <taxon>Bacteria</taxon>
        <taxon>Pseudomonadati</taxon>
        <taxon>Bacteroidota</taxon>
        <taxon>Chitinophagia</taxon>
        <taxon>Chitinophagales</taxon>
        <taxon>Chitinophagaceae</taxon>
        <taxon>Niastella</taxon>
    </lineage>
</organism>
<dbReference type="InterPro" id="IPR013766">
    <property type="entry name" value="Thioredoxin_domain"/>
</dbReference>
<name>A0A1V9FLD2_9BACT</name>
<gene>
    <name evidence="2" type="ORF">A3860_38750</name>
</gene>
<dbReference type="Pfam" id="PF13899">
    <property type="entry name" value="Thioredoxin_7"/>
    <property type="match status" value="1"/>
</dbReference>
<proteinExistence type="predicted"/>
<dbReference type="EMBL" id="LVYD01000087">
    <property type="protein sequence ID" value="OQP59111.1"/>
    <property type="molecule type" value="Genomic_DNA"/>
</dbReference>
<keyword evidence="3" id="KW-1185">Reference proteome</keyword>
<comment type="caution">
    <text evidence="2">The sequence shown here is derived from an EMBL/GenBank/DDBJ whole genome shotgun (WGS) entry which is preliminary data.</text>
</comment>
<sequence>MSIETTSKQEQMMYMIRILVMSSLTLLFFTVEARLNKNNQSISNGGIQWVSGLTWNQIIKQAHDQNKYIFMDCFATWCRPCKVMDKQVYPNDTVGQLMKSGFICVRMQMDSTKNDDEETKKWYSVVKTFEKEYSVNAMPTFLIFAPNGKIVHKDVGGKNVKQFIALIEDATDTTKQYYRLVEQYNKSKLKYAQMPALAQMARSVGEKELSIRIMRTYMTEYLDKDQQNYFRKENQRFICDFSSEILRSDDKLFLLYLQQSKKMDSLFGKPGYSQQIVDYVITKEEIIPAINGIKSDNELVWQKISDQIQVKYSRNYAERTVLNERINFYKSRKDWQNYAKYLVQKVQMEKQQGLSSYNSASFLNDYAWEIFLYSNSKADLKKALEWSSHSLQLIDSSSFNVGPNMDTRANLLYKLGKSKAAIKQEEDALERIISDSKRYSFLKASIDGYKKILQNMKEGVPTYLEQGAIWGL</sequence>
<dbReference type="AlphaFoldDB" id="A0A1V9FLD2"/>
<protein>
    <recommendedName>
        <fullName evidence="1">Thioredoxin domain-containing protein</fullName>
    </recommendedName>
</protein>
<dbReference type="PROSITE" id="PS51352">
    <property type="entry name" value="THIOREDOXIN_2"/>
    <property type="match status" value="1"/>
</dbReference>
<evidence type="ECO:0000313" key="3">
    <source>
        <dbReference type="Proteomes" id="UP000192796"/>
    </source>
</evidence>
<dbReference type="GO" id="GO:0045454">
    <property type="term" value="P:cell redox homeostasis"/>
    <property type="evidence" value="ECO:0007669"/>
    <property type="project" value="TreeGrafter"/>
</dbReference>
<dbReference type="STRING" id="1703345.A3860_38750"/>